<keyword evidence="2" id="KW-1185">Reference proteome</keyword>
<accession>A0AAF0FPL5</accession>
<dbReference type="GeneID" id="79950524"/>
<organism evidence="1 2">
    <name type="scientific">Methanomicrobium antiquum</name>
    <dbReference type="NCBI Taxonomy" id="487686"/>
    <lineage>
        <taxon>Archaea</taxon>
        <taxon>Methanobacteriati</taxon>
        <taxon>Methanobacteriota</taxon>
        <taxon>Stenosarchaea group</taxon>
        <taxon>Methanomicrobia</taxon>
        <taxon>Methanomicrobiales</taxon>
        <taxon>Methanomicrobiaceae</taxon>
        <taxon>Methanomicrobium</taxon>
    </lineage>
</organism>
<dbReference type="AlphaFoldDB" id="A0AAF0FPL5"/>
<dbReference type="Proteomes" id="UP001218895">
    <property type="component" value="Chromosome"/>
</dbReference>
<dbReference type="RefSeq" id="WP_278099107.1">
    <property type="nucleotide sequence ID" value="NZ_CP091092.1"/>
</dbReference>
<protein>
    <submittedName>
        <fullName evidence="1">Uncharacterized protein</fullName>
    </submittedName>
</protein>
<sequence length="177" mass="20111">METKNMNAKEGMRALSLLLVVALAGAMFVPVVSAVDTANQAKSAIIEDPDGMELVKYSNVPSNSLLGTKSVTYEWRAYTNIWHIYDEIYSEQYSKSREQGTGDPFDIDTIGVRARVWEDDDLQTDQTDTNYQSADAEVNYETTGSAYAHWLAKSDHTFEYYANNDQWYPKTEDEFNE</sequence>
<evidence type="ECO:0000313" key="1">
    <source>
        <dbReference type="EMBL" id="WFN36269.1"/>
    </source>
</evidence>
<proteinExistence type="predicted"/>
<name>A0AAF0FPL5_9EURY</name>
<reference evidence="1" key="1">
    <citation type="submission" date="2022-01" db="EMBL/GenBank/DDBJ databases">
        <title>Complete genome of Methanomicrobium antiquum DSM 21220.</title>
        <authorList>
            <person name="Chen S.-C."/>
            <person name="You Y.-T."/>
            <person name="Zhou Y.-Z."/>
            <person name="Lai M.-C."/>
        </authorList>
    </citation>
    <scope>NUCLEOTIDE SEQUENCE</scope>
    <source>
        <strain evidence="1">DSM 21220</strain>
    </source>
</reference>
<evidence type="ECO:0000313" key="2">
    <source>
        <dbReference type="Proteomes" id="UP001218895"/>
    </source>
</evidence>
<dbReference type="KEGG" id="manq:L1994_08960"/>
<dbReference type="EMBL" id="CP091092">
    <property type="protein sequence ID" value="WFN36269.1"/>
    <property type="molecule type" value="Genomic_DNA"/>
</dbReference>
<gene>
    <name evidence="1" type="ORF">L1994_08960</name>
</gene>